<dbReference type="Pfam" id="PF14087">
    <property type="entry name" value="DUF4267"/>
    <property type="match status" value="1"/>
</dbReference>
<keyword evidence="3" id="KW-1185">Reference proteome</keyword>
<feature type="transmembrane region" description="Helical" evidence="1">
    <location>
        <begin position="87"/>
        <end position="107"/>
    </location>
</feature>
<keyword evidence="1" id="KW-0472">Membrane</keyword>
<gene>
    <name evidence="2" type="ORF">B0T18DRAFT_412272</name>
</gene>
<sequence length="131" mass="13346">MPPSTSPALLYTSHAISLTFLAFGLNALLNPSSALSFYLLAPPSASTPPSDAQAVHSLLAAYGVRDIFMGLSLFSAGLFGTSKSLGLTLLAAAAVAVADGFVCQVYAGGEGVMNHWGYAPLVAMLGVAVLR</sequence>
<proteinExistence type="predicted"/>
<feature type="transmembrane region" description="Helical" evidence="1">
    <location>
        <begin position="58"/>
        <end position="80"/>
    </location>
</feature>
<evidence type="ECO:0000256" key="1">
    <source>
        <dbReference type="SAM" id="Phobius"/>
    </source>
</evidence>
<accession>A0AA40K5I3</accession>
<feature type="transmembrane region" description="Helical" evidence="1">
    <location>
        <begin position="113"/>
        <end position="130"/>
    </location>
</feature>
<comment type="caution">
    <text evidence="2">The sequence shown here is derived from an EMBL/GenBank/DDBJ whole genome shotgun (WGS) entry which is preliminary data.</text>
</comment>
<evidence type="ECO:0000313" key="2">
    <source>
        <dbReference type="EMBL" id="KAK0746716.1"/>
    </source>
</evidence>
<keyword evidence="1" id="KW-1133">Transmembrane helix</keyword>
<dbReference type="EMBL" id="JAUKUD010000004">
    <property type="protein sequence ID" value="KAK0746716.1"/>
    <property type="molecule type" value="Genomic_DNA"/>
</dbReference>
<dbReference type="AlphaFoldDB" id="A0AA40K5I3"/>
<dbReference type="Proteomes" id="UP001172155">
    <property type="component" value="Unassembled WGS sequence"/>
</dbReference>
<dbReference type="InterPro" id="IPR025363">
    <property type="entry name" value="DUF4267"/>
</dbReference>
<evidence type="ECO:0000313" key="3">
    <source>
        <dbReference type="Proteomes" id="UP001172155"/>
    </source>
</evidence>
<organism evidence="2 3">
    <name type="scientific">Schizothecium vesticola</name>
    <dbReference type="NCBI Taxonomy" id="314040"/>
    <lineage>
        <taxon>Eukaryota</taxon>
        <taxon>Fungi</taxon>
        <taxon>Dikarya</taxon>
        <taxon>Ascomycota</taxon>
        <taxon>Pezizomycotina</taxon>
        <taxon>Sordariomycetes</taxon>
        <taxon>Sordariomycetidae</taxon>
        <taxon>Sordariales</taxon>
        <taxon>Schizotheciaceae</taxon>
        <taxon>Schizothecium</taxon>
    </lineage>
</organism>
<keyword evidence="1" id="KW-0812">Transmembrane</keyword>
<reference evidence="2" key="1">
    <citation type="submission" date="2023-06" db="EMBL/GenBank/DDBJ databases">
        <title>Genome-scale phylogeny and comparative genomics of the fungal order Sordariales.</title>
        <authorList>
            <consortium name="Lawrence Berkeley National Laboratory"/>
            <person name="Hensen N."/>
            <person name="Bonometti L."/>
            <person name="Westerberg I."/>
            <person name="Brannstrom I.O."/>
            <person name="Guillou S."/>
            <person name="Cros-Aarteil S."/>
            <person name="Calhoun S."/>
            <person name="Haridas S."/>
            <person name="Kuo A."/>
            <person name="Mondo S."/>
            <person name="Pangilinan J."/>
            <person name="Riley R."/>
            <person name="LaButti K."/>
            <person name="Andreopoulos B."/>
            <person name="Lipzen A."/>
            <person name="Chen C."/>
            <person name="Yanf M."/>
            <person name="Daum C."/>
            <person name="Ng V."/>
            <person name="Clum A."/>
            <person name="Steindorff A."/>
            <person name="Ohm R."/>
            <person name="Martin F."/>
            <person name="Silar P."/>
            <person name="Natvig D."/>
            <person name="Lalanne C."/>
            <person name="Gautier V."/>
            <person name="Ament-velasquez S.L."/>
            <person name="Kruys A."/>
            <person name="Hutchinson M.I."/>
            <person name="Powell A.J."/>
            <person name="Barry K."/>
            <person name="Miller A.N."/>
            <person name="Grigoriev I.V."/>
            <person name="Debuchy R."/>
            <person name="Gladieux P."/>
            <person name="Thoren M.H."/>
            <person name="Johannesson H."/>
        </authorList>
    </citation>
    <scope>NUCLEOTIDE SEQUENCE</scope>
    <source>
        <strain evidence="2">SMH3187-1</strain>
    </source>
</reference>
<name>A0AA40K5I3_9PEZI</name>
<protein>
    <submittedName>
        <fullName evidence="2">Uncharacterized protein</fullName>
    </submittedName>
</protein>